<dbReference type="PRINTS" id="PR00180">
    <property type="entry name" value="CRETINALDHBP"/>
</dbReference>
<feature type="domain" description="CRAL-TRIO" evidence="1">
    <location>
        <begin position="103"/>
        <end position="263"/>
    </location>
</feature>
<dbReference type="Gene3D" id="1.20.5.1200">
    <property type="entry name" value="Alpha-tocopherol transfer"/>
    <property type="match status" value="1"/>
</dbReference>
<dbReference type="InterPro" id="IPR036865">
    <property type="entry name" value="CRAL-TRIO_dom_sf"/>
</dbReference>
<proteinExistence type="predicted"/>
<dbReference type="GO" id="GO:1902936">
    <property type="term" value="F:phosphatidylinositol bisphosphate binding"/>
    <property type="evidence" value="ECO:0007669"/>
    <property type="project" value="TreeGrafter"/>
</dbReference>
<comment type="caution">
    <text evidence="2">The sequence shown here is derived from an EMBL/GenBank/DDBJ whole genome shotgun (WGS) entry which is preliminary data.</text>
</comment>
<evidence type="ECO:0000313" key="2">
    <source>
        <dbReference type="EMBL" id="KAF8778360.1"/>
    </source>
</evidence>
<evidence type="ECO:0000259" key="1">
    <source>
        <dbReference type="PROSITE" id="PS50191"/>
    </source>
</evidence>
<dbReference type="EMBL" id="JABXBU010002072">
    <property type="protein sequence ID" value="KAF8778360.1"/>
    <property type="molecule type" value="Genomic_DNA"/>
</dbReference>
<accession>A0A8T0ERB2</accession>
<gene>
    <name evidence="2" type="ORF">HNY73_015091</name>
</gene>
<dbReference type="InterPro" id="IPR036273">
    <property type="entry name" value="CRAL/TRIO_N_dom_sf"/>
</dbReference>
<dbReference type="GO" id="GO:0016020">
    <property type="term" value="C:membrane"/>
    <property type="evidence" value="ECO:0007669"/>
    <property type="project" value="TreeGrafter"/>
</dbReference>
<reference evidence="2" key="1">
    <citation type="journal article" date="2020" name="bioRxiv">
        <title>Chromosome-level reference genome of the European wasp spider Argiope bruennichi: a resource for studies on range expansion and evolutionary adaptation.</title>
        <authorList>
            <person name="Sheffer M.M."/>
            <person name="Hoppe A."/>
            <person name="Krehenwinkel H."/>
            <person name="Uhl G."/>
            <person name="Kuss A.W."/>
            <person name="Jensen L."/>
            <person name="Jensen C."/>
            <person name="Gillespie R.G."/>
            <person name="Hoff K.J."/>
            <person name="Prost S."/>
        </authorList>
    </citation>
    <scope>NUCLEOTIDE SEQUENCE</scope>
</reference>
<dbReference type="PROSITE" id="PS50191">
    <property type="entry name" value="CRAL_TRIO"/>
    <property type="match status" value="1"/>
</dbReference>
<dbReference type="PANTHER" id="PTHR10174">
    <property type="entry name" value="ALPHA-TOCOPHEROL TRANSFER PROTEIN-RELATED"/>
    <property type="match status" value="1"/>
</dbReference>
<dbReference type="Gene3D" id="3.40.525.10">
    <property type="entry name" value="CRAL-TRIO lipid binding domain"/>
    <property type="match status" value="1"/>
</dbReference>
<dbReference type="SUPFAM" id="SSF52087">
    <property type="entry name" value="CRAL/TRIO domain"/>
    <property type="match status" value="1"/>
</dbReference>
<dbReference type="SMART" id="SM00516">
    <property type="entry name" value="SEC14"/>
    <property type="match status" value="1"/>
</dbReference>
<dbReference type="Pfam" id="PF00650">
    <property type="entry name" value="CRAL_TRIO"/>
    <property type="match status" value="1"/>
</dbReference>
<protein>
    <submittedName>
        <fullName evidence="2">Alpha-tocopherol transfer protein-like</fullName>
    </submittedName>
</protein>
<dbReference type="PANTHER" id="PTHR10174:SF208">
    <property type="entry name" value="CRAL-TRIO DOMAIN-CONTAINING PROTEIN DDB_G0278031"/>
    <property type="match status" value="1"/>
</dbReference>
<name>A0A8T0ERB2_ARGBR</name>
<sequence length="287" mass="33744">MSKEIHDQKCYPYHVDHLPTSFYQKALEELNESAEAREIELNKLKDLLSADKFTAGIEFEEDFLHLFLRYRKYNSSQAFQALKKFVNFRRNFSSIFQSVPEVYSKETPSTKFMSILPYRCPDGCVIVLCELGKWSHNELSIEDIKTICMFSFLISLRHPMTQISGFKMIYDYADTVKHFRYCTPQNISLIYNASFNCLPCRYKEVHCINKSALLTATWAILKHALPRKIRERFFFHSKPEDLLNYFPSSVIPTQYGGSLDSYHDSELMQKLNDEINNYPEKGMPNYF</sequence>
<dbReference type="Proteomes" id="UP000807504">
    <property type="component" value="Unassembled WGS sequence"/>
</dbReference>
<dbReference type="SUPFAM" id="SSF46938">
    <property type="entry name" value="CRAL/TRIO N-terminal domain"/>
    <property type="match status" value="1"/>
</dbReference>
<reference evidence="2" key="2">
    <citation type="submission" date="2020-06" db="EMBL/GenBank/DDBJ databases">
        <authorList>
            <person name="Sheffer M."/>
        </authorList>
    </citation>
    <scope>NUCLEOTIDE SEQUENCE</scope>
</reference>
<evidence type="ECO:0000313" key="3">
    <source>
        <dbReference type="Proteomes" id="UP000807504"/>
    </source>
</evidence>
<dbReference type="Gene3D" id="1.10.8.20">
    <property type="entry name" value="N-terminal domain of phosphatidylinositol transfer protein sec14p"/>
    <property type="match status" value="1"/>
</dbReference>
<organism evidence="2 3">
    <name type="scientific">Argiope bruennichi</name>
    <name type="common">Wasp spider</name>
    <name type="synonym">Aranea bruennichi</name>
    <dbReference type="NCBI Taxonomy" id="94029"/>
    <lineage>
        <taxon>Eukaryota</taxon>
        <taxon>Metazoa</taxon>
        <taxon>Ecdysozoa</taxon>
        <taxon>Arthropoda</taxon>
        <taxon>Chelicerata</taxon>
        <taxon>Arachnida</taxon>
        <taxon>Araneae</taxon>
        <taxon>Araneomorphae</taxon>
        <taxon>Entelegynae</taxon>
        <taxon>Araneoidea</taxon>
        <taxon>Araneidae</taxon>
        <taxon>Argiope</taxon>
    </lineage>
</organism>
<dbReference type="AlphaFoldDB" id="A0A8T0ERB2"/>
<dbReference type="CDD" id="cd00170">
    <property type="entry name" value="SEC14"/>
    <property type="match status" value="1"/>
</dbReference>
<keyword evidence="3" id="KW-1185">Reference proteome</keyword>
<dbReference type="InterPro" id="IPR001251">
    <property type="entry name" value="CRAL-TRIO_dom"/>
</dbReference>